<sequence>MPNVPRFDFRLKGSFKHSFIRFQENQFTSILAILGCGILLGCAQAEPIEVDMSHNPVGFLLNAFVYSAHSLKDGTENLILEEGQSRTVELDIKTSSDVQKVKIFKELNASDSLTFSEEAEIRRTSGSAKVLVHFTVAADANCEEENYVLSLKTQNNVGIGKVNIRIQEADKCMFFATANGTGFTGDLGGLAGADTICQSEKNDFLPGDKREYSAFLATTFTRKPALNIEQSGISVWTMRRGLRYYIHSNDERRIHFFLGTAYSPAPASEDPSGIIPIPLSNGIPTSILPNPPVIWSGYYNSFQTSVDCSNWTSRSNTISALVMSSIFDDSYSNCDVRHSILCIRQ</sequence>
<reference evidence="2 3" key="1">
    <citation type="journal article" date="2019" name="PLoS Negl. Trop. Dis.">
        <title>Revisiting the worldwide diversity of Leptospira species in the environment.</title>
        <authorList>
            <person name="Vincent A.T."/>
            <person name="Schiettekatte O."/>
            <person name="Bourhy P."/>
            <person name="Veyrier F.J."/>
            <person name="Picardeau M."/>
        </authorList>
    </citation>
    <scope>NUCLEOTIDE SEQUENCE [LARGE SCALE GENOMIC DNA]</scope>
    <source>
        <strain evidence="2 3">201702445</strain>
    </source>
</reference>
<evidence type="ECO:0000313" key="3">
    <source>
        <dbReference type="Proteomes" id="UP000297613"/>
    </source>
</evidence>
<name>A0A6N4QWE0_9LEPT</name>
<comment type="caution">
    <text evidence="2">The sequence shown here is derived from an EMBL/GenBank/DDBJ whole genome shotgun (WGS) entry which is preliminary data.</text>
</comment>
<feature type="domain" description="DUF1554" evidence="1">
    <location>
        <begin position="182"/>
        <end position="318"/>
    </location>
</feature>
<dbReference type="InterPro" id="IPR016187">
    <property type="entry name" value="CTDL_fold"/>
</dbReference>
<dbReference type="Gene3D" id="3.10.100.10">
    <property type="entry name" value="Mannose-Binding Protein A, subunit A"/>
    <property type="match status" value="1"/>
</dbReference>
<dbReference type="Proteomes" id="UP000297613">
    <property type="component" value="Unassembled WGS sequence"/>
</dbReference>
<organism evidence="2 3">
    <name type="scientific">Leptospira yasudae</name>
    <dbReference type="NCBI Taxonomy" id="2202201"/>
    <lineage>
        <taxon>Bacteria</taxon>
        <taxon>Pseudomonadati</taxon>
        <taxon>Spirochaetota</taxon>
        <taxon>Spirochaetia</taxon>
        <taxon>Leptospirales</taxon>
        <taxon>Leptospiraceae</taxon>
        <taxon>Leptospira</taxon>
    </lineage>
</organism>
<dbReference type="Pfam" id="PF07588">
    <property type="entry name" value="DUF1554"/>
    <property type="match status" value="1"/>
</dbReference>
<dbReference type="SUPFAM" id="SSF56436">
    <property type="entry name" value="C-type lectin-like"/>
    <property type="match status" value="1"/>
</dbReference>
<accession>A0A6N4QWE0</accession>
<dbReference type="InterPro" id="IPR016186">
    <property type="entry name" value="C-type_lectin-like/link_sf"/>
</dbReference>
<evidence type="ECO:0000313" key="2">
    <source>
        <dbReference type="EMBL" id="TGL88071.1"/>
    </source>
</evidence>
<gene>
    <name evidence="2" type="ORF">EHQ83_03720</name>
</gene>
<protein>
    <submittedName>
        <fullName evidence="2">DUF1554 domain-containing protein</fullName>
    </submittedName>
</protein>
<dbReference type="EMBL" id="RQGM01000012">
    <property type="protein sequence ID" value="TGL88071.1"/>
    <property type="molecule type" value="Genomic_DNA"/>
</dbReference>
<dbReference type="AlphaFoldDB" id="A0A6N4QWE0"/>
<evidence type="ECO:0000259" key="1">
    <source>
        <dbReference type="Pfam" id="PF07588"/>
    </source>
</evidence>
<proteinExistence type="predicted"/>
<dbReference type="InterPro" id="IPR011448">
    <property type="entry name" value="DUF1554"/>
</dbReference>